<proteinExistence type="predicted"/>
<accession>A0A5B7J6F9</accession>
<evidence type="ECO:0000313" key="2">
    <source>
        <dbReference type="Proteomes" id="UP000324222"/>
    </source>
</evidence>
<dbReference type="AlphaFoldDB" id="A0A5B7J6F9"/>
<sequence length="123" mass="14326">MQPLKLFTRKLTTTTCSRFHHHHNNVTDPLFLLPLRLLVPACPHPHHYHSLHLLLNALHPPLYVPRMACSPPSVYLYSCLPACFLPPQFDRSSSIRYSSRRARTLESLASLYEVMYRCLSYPR</sequence>
<evidence type="ECO:0000313" key="1">
    <source>
        <dbReference type="EMBL" id="MPC92300.1"/>
    </source>
</evidence>
<comment type="caution">
    <text evidence="1">The sequence shown here is derived from an EMBL/GenBank/DDBJ whole genome shotgun (WGS) entry which is preliminary data.</text>
</comment>
<keyword evidence="2" id="KW-1185">Reference proteome</keyword>
<organism evidence="1 2">
    <name type="scientific">Portunus trituberculatus</name>
    <name type="common">Swimming crab</name>
    <name type="synonym">Neptunus trituberculatus</name>
    <dbReference type="NCBI Taxonomy" id="210409"/>
    <lineage>
        <taxon>Eukaryota</taxon>
        <taxon>Metazoa</taxon>
        <taxon>Ecdysozoa</taxon>
        <taxon>Arthropoda</taxon>
        <taxon>Crustacea</taxon>
        <taxon>Multicrustacea</taxon>
        <taxon>Malacostraca</taxon>
        <taxon>Eumalacostraca</taxon>
        <taxon>Eucarida</taxon>
        <taxon>Decapoda</taxon>
        <taxon>Pleocyemata</taxon>
        <taxon>Brachyura</taxon>
        <taxon>Eubrachyura</taxon>
        <taxon>Portunoidea</taxon>
        <taxon>Portunidae</taxon>
        <taxon>Portuninae</taxon>
        <taxon>Portunus</taxon>
    </lineage>
</organism>
<gene>
    <name evidence="1" type="ORF">E2C01_087380</name>
</gene>
<name>A0A5B7J6F9_PORTR</name>
<protein>
    <submittedName>
        <fullName evidence="1">Uncharacterized protein</fullName>
    </submittedName>
</protein>
<dbReference type="EMBL" id="VSRR010090760">
    <property type="protein sequence ID" value="MPC92300.1"/>
    <property type="molecule type" value="Genomic_DNA"/>
</dbReference>
<dbReference type="Proteomes" id="UP000324222">
    <property type="component" value="Unassembled WGS sequence"/>
</dbReference>
<reference evidence="1 2" key="1">
    <citation type="submission" date="2019-05" db="EMBL/GenBank/DDBJ databases">
        <title>Another draft genome of Portunus trituberculatus and its Hox gene families provides insights of decapod evolution.</title>
        <authorList>
            <person name="Jeong J.-H."/>
            <person name="Song I."/>
            <person name="Kim S."/>
            <person name="Choi T."/>
            <person name="Kim D."/>
            <person name="Ryu S."/>
            <person name="Kim W."/>
        </authorList>
    </citation>
    <scope>NUCLEOTIDE SEQUENCE [LARGE SCALE GENOMIC DNA]</scope>
    <source>
        <tissue evidence="1">Muscle</tissue>
    </source>
</reference>